<dbReference type="Proteomes" id="UP000812440">
    <property type="component" value="Unassembled WGS sequence"/>
</dbReference>
<organism evidence="2 3">
    <name type="scientific">Hymenochirus boettgeri</name>
    <name type="common">Congo dwarf clawed frog</name>
    <dbReference type="NCBI Taxonomy" id="247094"/>
    <lineage>
        <taxon>Eukaryota</taxon>
        <taxon>Metazoa</taxon>
        <taxon>Chordata</taxon>
        <taxon>Craniata</taxon>
        <taxon>Vertebrata</taxon>
        <taxon>Euteleostomi</taxon>
        <taxon>Amphibia</taxon>
        <taxon>Batrachia</taxon>
        <taxon>Anura</taxon>
        <taxon>Pipoidea</taxon>
        <taxon>Pipidae</taxon>
        <taxon>Pipinae</taxon>
        <taxon>Hymenochirus</taxon>
    </lineage>
</organism>
<feature type="region of interest" description="Disordered" evidence="1">
    <location>
        <begin position="107"/>
        <end position="171"/>
    </location>
</feature>
<name>A0A8T2ILG8_9PIPI</name>
<evidence type="ECO:0000313" key="3">
    <source>
        <dbReference type="Proteomes" id="UP000812440"/>
    </source>
</evidence>
<protein>
    <submittedName>
        <fullName evidence="2">Uncharacterized protein</fullName>
    </submittedName>
</protein>
<proteinExistence type="predicted"/>
<feature type="compositionally biased region" description="Basic and acidic residues" evidence="1">
    <location>
        <begin position="139"/>
        <end position="171"/>
    </location>
</feature>
<dbReference type="AlphaFoldDB" id="A0A8T2ILG8"/>
<dbReference type="OrthoDB" id="9909737at2759"/>
<keyword evidence="3" id="KW-1185">Reference proteome</keyword>
<dbReference type="PANTHER" id="PTHR47306">
    <property type="entry name" value="SI:CH211-178J18.4-RELATED"/>
    <property type="match status" value="1"/>
</dbReference>
<sequence>MASKWNQSRCAVACKFCLKVQDTLPVHLKRTCRRFATAEEIDSLVKEGRERMRTILRKLSVVKFEDLQFNTADPREFFTRFLEERGCYIQGKPLYFGTSTMLTTENEIERTTDNDEEVDEDIRGALKRKRKDGEDEERDREREHSKKEQREREQQERERREREEENEQENRPRYRILACSSSNILDDVDLRRRMEESGLYKKHPVESRIFDDFRRFLTENLQVPNCKQEVSNVSRFMYFMDPKEPSLNFVRNIEKRNQFIAKLFSVGNTHSTVFSYLKSLKKFMRYQIFSTDLVYNNPKLYQDCERFHRATGEYKKDLKKSISRNIARKIDDFIAGDVKAPEKCQRIPDTTHPVFKLKDTDCSTKKDIKDTLYEMFLTIFPQEVDTTPPTLKQAFSFCRQHGTYLYERWWKTQYRSRVAHICGYFQTREPTEEELKRIIAEKKWTQNVPSLKDVILNL</sequence>
<reference evidence="2" key="1">
    <citation type="thesis" date="2020" institute="ProQuest LLC" country="789 East Eisenhower Parkway, Ann Arbor, MI, USA">
        <title>Comparative Genomics and Chromosome Evolution.</title>
        <authorList>
            <person name="Mudd A.B."/>
        </authorList>
    </citation>
    <scope>NUCLEOTIDE SEQUENCE</scope>
    <source>
        <strain evidence="2">Female2</strain>
        <tissue evidence="2">Blood</tissue>
    </source>
</reference>
<evidence type="ECO:0000313" key="2">
    <source>
        <dbReference type="EMBL" id="KAG8431668.1"/>
    </source>
</evidence>
<gene>
    <name evidence="2" type="ORF">GDO86_020523</name>
</gene>
<comment type="caution">
    <text evidence="2">The sequence shown here is derived from an EMBL/GenBank/DDBJ whole genome shotgun (WGS) entry which is preliminary data.</text>
</comment>
<dbReference type="EMBL" id="JAACNH010000100">
    <property type="protein sequence ID" value="KAG8431668.1"/>
    <property type="molecule type" value="Genomic_DNA"/>
</dbReference>
<dbReference type="PANTHER" id="PTHR47306:SF2">
    <property type="entry name" value="CORE-BINDING (CB) DOMAIN-CONTAINING PROTEIN"/>
    <property type="match status" value="1"/>
</dbReference>
<accession>A0A8T2ILG8</accession>
<evidence type="ECO:0000256" key="1">
    <source>
        <dbReference type="SAM" id="MobiDB-lite"/>
    </source>
</evidence>